<reference evidence="1 2" key="1">
    <citation type="submission" date="2024-04" db="EMBL/GenBank/DDBJ databases">
        <authorList>
            <person name="Fracassetti M."/>
        </authorList>
    </citation>
    <scope>NUCLEOTIDE SEQUENCE [LARGE SCALE GENOMIC DNA]</scope>
</reference>
<evidence type="ECO:0000313" key="2">
    <source>
        <dbReference type="Proteomes" id="UP001497516"/>
    </source>
</evidence>
<evidence type="ECO:0000313" key="1">
    <source>
        <dbReference type="EMBL" id="CAL1356454.1"/>
    </source>
</evidence>
<accession>A0AAV2CIQ5</accession>
<organism evidence="1 2">
    <name type="scientific">Linum trigynum</name>
    <dbReference type="NCBI Taxonomy" id="586398"/>
    <lineage>
        <taxon>Eukaryota</taxon>
        <taxon>Viridiplantae</taxon>
        <taxon>Streptophyta</taxon>
        <taxon>Embryophyta</taxon>
        <taxon>Tracheophyta</taxon>
        <taxon>Spermatophyta</taxon>
        <taxon>Magnoliopsida</taxon>
        <taxon>eudicotyledons</taxon>
        <taxon>Gunneridae</taxon>
        <taxon>Pentapetalae</taxon>
        <taxon>rosids</taxon>
        <taxon>fabids</taxon>
        <taxon>Malpighiales</taxon>
        <taxon>Linaceae</taxon>
        <taxon>Linum</taxon>
    </lineage>
</organism>
<sequence length="93" mass="10707">MTQIRGPYLEGRIVMSQFKYHIGKQGKEPLYISVHIAQLVRGILGKTPKSKTVRDWPKVDNIILMERPDFDKWYKSLVLVRGGGLQFHGTLIL</sequence>
<name>A0AAV2CIQ5_9ROSI</name>
<dbReference type="EMBL" id="OZ034813">
    <property type="protein sequence ID" value="CAL1356454.1"/>
    <property type="molecule type" value="Genomic_DNA"/>
</dbReference>
<dbReference type="AlphaFoldDB" id="A0AAV2CIQ5"/>
<gene>
    <name evidence="1" type="ORF">LTRI10_LOCUS4159</name>
</gene>
<protein>
    <submittedName>
        <fullName evidence="1">Uncharacterized protein</fullName>
    </submittedName>
</protein>
<dbReference type="Proteomes" id="UP001497516">
    <property type="component" value="Chromosome 1"/>
</dbReference>
<proteinExistence type="predicted"/>
<keyword evidence="2" id="KW-1185">Reference proteome</keyword>